<evidence type="ECO:0000313" key="1">
    <source>
        <dbReference type="EMBL" id="CAI9921567.1"/>
    </source>
</evidence>
<proteinExistence type="predicted"/>
<dbReference type="EMBL" id="CATOUU010000226">
    <property type="protein sequence ID" value="CAI9921567.1"/>
    <property type="molecule type" value="Genomic_DNA"/>
</dbReference>
<comment type="caution">
    <text evidence="1">The sequence shown here is derived from an EMBL/GenBank/DDBJ whole genome shotgun (WGS) entry which is preliminary data.</text>
</comment>
<protein>
    <submittedName>
        <fullName evidence="2">Hypothetical_protein</fullName>
    </submittedName>
</protein>
<dbReference type="Proteomes" id="UP001642409">
    <property type="component" value="Unassembled WGS sequence"/>
</dbReference>
<reference evidence="2 3" key="2">
    <citation type="submission" date="2024-07" db="EMBL/GenBank/DDBJ databases">
        <authorList>
            <person name="Akdeniz Z."/>
        </authorList>
    </citation>
    <scope>NUCLEOTIDE SEQUENCE [LARGE SCALE GENOMIC DNA]</scope>
</reference>
<keyword evidence="3" id="KW-1185">Reference proteome</keyword>
<gene>
    <name evidence="2" type="ORF">HINF_LOCUS47976</name>
    <name evidence="1" type="ORF">HINF_LOCUS9212</name>
</gene>
<evidence type="ECO:0000313" key="3">
    <source>
        <dbReference type="Proteomes" id="UP001642409"/>
    </source>
</evidence>
<dbReference type="EMBL" id="CAXDID020000218">
    <property type="protein sequence ID" value="CAL6058086.1"/>
    <property type="molecule type" value="Genomic_DNA"/>
</dbReference>
<sequence length="121" mass="14316">MLLSGKDPSFPLLLNRMQFKSTSCSKKNPDRAREVTLKYFLQAFLSQEGKIMNKIVARLHKDVHYQVGHGVFVQMKYYMSQAKSSTLQHIQMIYYLRLKMVKTHKKPQILFKKNLENWAYS</sequence>
<accession>A0AA86TNX6</accession>
<name>A0AA86TNX6_9EUKA</name>
<evidence type="ECO:0000313" key="2">
    <source>
        <dbReference type="EMBL" id="CAL6058086.1"/>
    </source>
</evidence>
<reference evidence="1" key="1">
    <citation type="submission" date="2023-06" db="EMBL/GenBank/DDBJ databases">
        <authorList>
            <person name="Kurt Z."/>
        </authorList>
    </citation>
    <scope>NUCLEOTIDE SEQUENCE</scope>
</reference>
<dbReference type="AlphaFoldDB" id="A0AA86TNX6"/>
<organism evidence="1">
    <name type="scientific">Hexamita inflata</name>
    <dbReference type="NCBI Taxonomy" id="28002"/>
    <lineage>
        <taxon>Eukaryota</taxon>
        <taxon>Metamonada</taxon>
        <taxon>Diplomonadida</taxon>
        <taxon>Hexamitidae</taxon>
        <taxon>Hexamitinae</taxon>
        <taxon>Hexamita</taxon>
    </lineage>
</organism>